<feature type="domain" description="Tudor" evidence="1">
    <location>
        <begin position="328"/>
        <end position="386"/>
    </location>
</feature>
<reference evidence="2" key="1">
    <citation type="submission" date="2018-04" db="EMBL/GenBank/DDBJ databases">
        <title>Transcriptome of Schizaphis graminum biotype I.</title>
        <authorList>
            <person name="Scully E.D."/>
            <person name="Geib S.M."/>
            <person name="Palmer N.A."/>
            <person name="Koch K."/>
            <person name="Bradshaw J."/>
            <person name="Heng-Moss T."/>
            <person name="Sarath G."/>
        </authorList>
    </citation>
    <scope>NUCLEOTIDE SEQUENCE</scope>
</reference>
<accession>A0A2S2NVP5</accession>
<dbReference type="GO" id="GO:0005737">
    <property type="term" value="C:cytoplasm"/>
    <property type="evidence" value="ECO:0007669"/>
    <property type="project" value="UniProtKB-ARBA"/>
</dbReference>
<dbReference type="InterPro" id="IPR002999">
    <property type="entry name" value="Tudor"/>
</dbReference>
<dbReference type="InterPro" id="IPR035437">
    <property type="entry name" value="SNase_OB-fold_sf"/>
</dbReference>
<dbReference type="Gene3D" id="2.30.30.140">
    <property type="match status" value="6"/>
</dbReference>
<dbReference type="InterPro" id="IPR050621">
    <property type="entry name" value="Tudor_domain_containing"/>
</dbReference>
<evidence type="ECO:0000259" key="1">
    <source>
        <dbReference type="PROSITE" id="PS50304"/>
    </source>
</evidence>
<dbReference type="PANTHER" id="PTHR22948:SF29">
    <property type="entry name" value="FI02030P-RELATED"/>
    <property type="match status" value="1"/>
</dbReference>
<protein>
    <recommendedName>
        <fullName evidence="1">Tudor domain-containing protein</fullName>
    </recommendedName>
</protein>
<feature type="domain" description="Tudor" evidence="1">
    <location>
        <begin position="1199"/>
        <end position="1257"/>
    </location>
</feature>
<feature type="domain" description="Tudor" evidence="1">
    <location>
        <begin position="569"/>
        <end position="626"/>
    </location>
</feature>
<dbReference type="Pfam" id="PF00567">
    <property type="entry name" value="TUDOR"/>
    <property type="match status" value="6"/>
</dbReference>
<dbReference type="PROSITE" id="PS50304">
    <property type="entry name" value="TUDOR"/>
    <property type="match status" value="3"/>
</dbReference>
<dbReference type="SMART" id="SM00333">
    <property type="entry name" value="TUDOR"/>
    <property type="match status" value="6"/>
</dbReference>
<dbReference type="SUPFAM" id="SSF63748">
    <property type="entry name" value="Tudor/PWWP/MBT"/>
    <property type="match status" value="6"/>
</dbReference>
<dbReference type="PANTHER" id="PTHR22948">
    <property type="entry name" value="TUDOR DOMAIN CONTAINING PROTEIN"/>
    <property type="match status" value="1"/>
</dbReference>
<sequence>MFNQFCDNGKLFMIELDERSKNCLENAKLKDVDNGSCIDSNYIMKYTLIQPGIMPVQADENISIIHSNNNQLCDLKNNDVVFLKHFEDMSSVYIVKNVQLLNDVILKIINDTTAVSKKELIVGDIVKIVHKKSVYRAKIKKIDVNLICVKNIDFGYCEFVETNSICELSDDLLKIPGLAIKIGIKGPLIKKTPDLTVFIEKIERIPLYLEFEEGNSSRYQEIILRRKDNSENIFEEFLKSNKNQLICNQISNKCENNDTIIKSSESLINSFENITLSIGDYCIVSYFKDFKNIYLCKAVKNDANDYEMHNLPIVIKTMDSKDRNAKVNPAIGDIVKVFSHLFSDFYRAKILDIDNNQFHVSYIDFGNTEIVSSNEIFELSDELKIKTKLPTPVAIEVSPNAKPTDEIQIFFDNLINASVVLCIENKTQNVDGSENVILKELKSGRLVNTELLKLLPVEKIPINNLENSNITHVVDNKCDKNHDLENVKILKKTVDSCTTDENVHLKIEEEKKSPDLKFRPLKNRDLVNLRYFLDSTSVFVSRSSEEHLKLFYDVTTRTIEDNSRRKQIEIKVGDIVKAMFLDNMYRAKILKKVDHNYFNISFIDFGNDETVHADEIFELPDELKKIPGLIVKIGIKGSPIVEKSNDLVLKYLENLEDESLYIEFDEENPNGLKEANLKRKNGSDIFEELFKILGKPMVTKEDSIKKAQNITKNETLLINPPEPEIISNIELRTGDIVFCSHFEDFNHLYLSKSSKNNTIPENYSMMIDSKMAKDIVVKKNLKYKDIVRVKFEEKIFRAKVLDKCGHEYSVFLMDIGKNINVLADDIFELPSTLKNIPGLVHKVGLKGTQDLTITSDVKDYFYNLWHNDPIPLILRYDEGNFNYLNEVNLIKQSNGLDIVDDLIKMCSKSVMSNKSKPAQVTKSNGSNINNWQILSGDHVEFLFGNNVDNIFVRKIKLYEEFKNVLDQLKEENSKNYKPITPKTNDIVAVYSTKYNGIYRAKVNIPCFDDTNKVKCLLIDIGQIDMIPPKNVFSLPNYVLLNKVPNMVRRVTLAGVNKIFNNKITPYLSSLKGKAYIMEYDKKSDQWYKQEVVLKELQSKLSINDEIQKLFSDDTSSVPISQQRRLERKIILPEPKESTLEKPSHPIKSGSSVFITNFENFNSIFIRDASYEFIENFNAFNKKMLKYYRNSNNEIAKENLKIGDKVCVQSLLNVVMHSRAIIIDIIDNEYNVFYLDYGNTELVSAEDIMDLPEELEKFQDFVIKVQLQNMPPLNTNNEIQLIKNHFKKNFITPNATLTIEFNEFNPKGLDDVVLRTEYYKKDIVEDIRDLLNAPPLNIKITGQNKNTEQQTSSPGIFPYPARRLL</sequence>
<dbReference type="CDD" id="cd20379">
    <property type="entry name" value="Tudor_dTUD-like"/>
    <property type="match status" value="2"/>
</dbReference>
<evidence type="ECO:0000313" key="2">
    <source>
        <dbReference type="EMBL" id="MBY21227.1"/>
    </source>
</evidence>
<proteinExistence type="predicted"/>
<dbReference type="Gene3D" id="2.40.50.90">
    <property type="match status" value="1"/>
</dbReference>
<dbReference type="EMBL" id="GGMR01008608">
    <property type="protein sequence ID" value="MBY21227.1"/>
    <property type="molecule type" value="Transcribed_RNA"/>
</dbReference>
<organism evidence="2">
    <name type="scientific">Schizaphis graminum</name>
    <name type="common">Green bug aphid</name>
    <dbReference type="NCBI Taxonomy" id="13262"/>
    <lineage>
        <taxon>Eukaryota</taxon>
        <taxon>Metazoa</taxon>
        <taxon>Ecdysozoa</taxon>
        <taxon>Arthropoda</taxon>
        <taxon>Hexapoda</taxon>
        <taxon>Insecta</taxon>
        <taxon>Pterygota</taxon>
        <taxon>Neoptera</taxon>
        <taxon>Paraneoptera</taxon>
        <taxon>Hemiptera</taxon>
        <taxon>Sternorrhyncha</taxon>
        <taxon>Aphidomorpha</taxon>
        <taxon>Aphidoidea</taxon>
        <taxon>Aphididae</taxon>
        <taxon>Aphidini</taxon>
        <taxon>Schizaphis</taxon>
    </lineage>
</organism>
<gene>
    <name evidence="2" type="ORF">g.63125</name>
</gene>
<name>A0A2S2NVP5_SCHGA</name>